<sequence length="214" mass="25146">MKYFILLLLFLLIGFGLYNQQDWLIYFKSGDWATLHEMMGQELYLILVITFTFMIMQNVFSLIPFLFLTMFNIWLFGFLNGYLWSLMGNFLGSVLVFYLARYGFQEWGHKYNHLKIKQQIEQNGFKVVLFMRLFPFMPASIVNIGSGLSKIKAKDYVLATFIGNTVFVFLLSLFSAGVIALEYQNTLYVLLTISLLLFAFIKLRKMRLKDRMKV</sequence>
<keyword evidence="2 6" id="KW-1003">Cell membrane</keyword>
<dbReference type="Proteomes" id="UP001230005">
    <property type="component" value="Unassembled WGS sequence"/>
</dbReference>
<accession>A0ABT9ZYP7</accession>
<feature type="transmembrane region" description="Helical" evidence="6">
    <location>
        <begin position="156"/>
        <end position="180"/>
    </location>
</feature>
<evidence type="ECO:0000256" key="3">
    <source>
        <dbReference type="ARBA" id="ARBA00022692"/>
    </source>
</evidence>
<evidence type="ECO:0000256" key="5">
    <source>
        <dbReference type="ARBA" id="ARBA00023136"/>
    </source>
</evidence>
<keyword evidence="4 6" id="KW-1133">Transmembrane helix</keyword>
<dbReference type="Pfam" id="PF09335">
    <property type="entry name" value="VTT_dom"/>
    <property type="match status" value="1"/>
</dbReference>
<name>A0ABT9ZYP7_9BACI</name>
<feature type="transmembrane region" description="Helical" evidence="6">
    <location>
        <begin position="81"/>
        <end position="104"/>
    </location>
</feature>
<comment type="subcellular location">
    <subcellularLocation>
        <location evidence="1 6">Cell membrane</location>
        <topology evidence="1 6">Multi-pass membrane protein</topology>
    </subcellularLocation>
</comment>
<evidence type="ECO:0000256" key="6">
    <source>
        <dbReference type="RuleBase" id="RU366058"/>
    </source>
</evidence>
<dbReference type="PANTHER" id="PTHR12677">
    <property type="entry name" value="GOLGI APPARATUS MEMBRANE PROTEIN TVP38-RELATED"/>
    <property type="match status" value="1"/>
</dbReference>
<dbReference type="PANTHER" id="PTHR12677:SF59">
    <property type="entry name" value="GOLGI APPARATUS MEMBRANE PROTEIN TVP38-RELATED"/>
    <property type="match status" value="1"/>
</dbReference>
<keyword evidence="3 6" id="KW-0812">Transmembrane</keyword>
<feature type="transmembrane region" description="Helical" evidence="6">
    <location>
        <begin position="124"/>
        <end position="144"/>
    </location>
</feature>
<organism evidence="8 9">
    <name type="scientific">Evansella vedderi</name>
    <dbReference type="NCBI Taxonomy" id="38282"/>
    <lineage>
        <taxon>Bacteria</taxon>
        <taxon>Bacillati</taxon>
        <taxon>Bacillota</taxon>
        <taxon>Bacilli</taxon>
        <taxon>Bacillales</taxon>
        <taxon>Bacillaceae</taxon>
        <taxon>Evansella</taxon>
    </lineage>
</organism>
<gene>
    <name evidence="8" type="ORF">J2S74_003785</name>
</gene>
<evidence type="ECO:0000256" key="1">
    <source>
        <dbReference type="ARBA" id="ARBA00004651"/>
    </source>
</evidence>
<reference evidence="8 9" key="1">
    <citation type="submission" date="2023-07" db="EMBL/GenBank/DDBJ databases">
        <title>Genomic Encyclopedia of Type Strains, Phase IV (KMG-IV): sequencing the most valuable type-strain genomes for metagenomic binning, comparative biology and taxonomic classification.</title>
        <authorList>
            <person name="Goeker M."/>
        </authorList>
    </citation>
    <scope>NUCLEOTIDE SEQUENCE [LARGE SCALE GENOMIC DNA]</scope>
    <source>
        <strain evidence="8 9">DSM 9768</strain>
    </source>
</reference>
<dbReference type="RefSeq" id="WP_307328376.1">
    <property type="nucleotide sequence ID" value="NZ_JAUSUG010000016.1"/>
</dbReference>
<feature type="transmembrane region" description="Helical" evidence="6">
    <location>
        <begin position="43"/>
        <end position="69"/>
    </location>
</feature>
<keyword evidence="9" id="KW-1185">Reference proteome</keyword>
<dbReference type="InterPro" id="IPR032816">
    <property type="entry name" value="VTT_dom"/>
</dbReference>
<comment type="similarity">
    <text evidence="6">Belongs to the TVP38/TMEM64 family.</text>
</comment>
<feature type="transmembrane region" description="Helical" evidence="6">
    <location>
        <begin position="186"/>
        <end position="203"/>
    </location>
</feature>
<dbReference type="EMBL" id="JAUSUG010000016">
    <property type="protein sequence ID" value="MDQ0256365.1"/>
    <property type="molecule type" value="Genomic_DNA"/>
</dbReference>
<evidence type="ECO:0000313" key="8">
    <source>
        <dbReference type="EMBL" id="MDQ0256365.1"/>
    </source>
</evidence>
<evidence type="ECO:0000256" key="4">
    <source>
        <dbReference type="ARBA" id="ARBA00022989"/>
    </source>
</evidence>
<dbReference type="InterPro" id="IPR015414">
    <property type="entry name" value="TMEM64"/>
</dbReference>
<comment type="caution">
    <text evidence="8">The sequence shown here is derived from an EMBL/GenBank/DDBJ whole genome shotgun (WGS) entry which is preliminary data.</text>
</comment>
<keyword evidence="5 6" id="KW-0472">Membrane</keyword>
<protein>
    <recommendedName>
        <fullName evidence="6">TVP38/TMEM64 family membrane protein</fullName>
    </recommendedName>
</protein>
<proteinExistence type="inferred from homology"/>
<feature type="domain" description="VTT" evidence="7">
    <location>
        <begin position="63"/>
        <end position="174"/>
    </location>
</feature>
<evidence type="ECO:0000256" key="2">
    <source>
        <dbReference type="ARBA" id="ARBA00022475"/>
    </source>
</evidence>
<evidence type="ECO:0000259" key="7">
    <source>
        <dbReference type="Pfam" id="PF09335"/>
    </source>
</evidence>
<evidence type="ECO:0000313" key="9">
    <source>
        <dbReference type="Proteomes" id="UP001230005"/>
    </source>
</evidence>